<dbReference type="PANTHER" id="PTHR22911:SF137">
    <property type="entry name" value="SOLUTE CARRIER FAMILY 35 MEMBER G2-RELATED"/>
    <property type="match status" value="1"/>
</dbReference>
<dbReference type="RefSeq" id="WP_103910314.1">
    <property type="nucleotide sequence ID" value="NZ_FNUZ01000002.1"/>
</dbReference>
<feature type="domain" description="EamA" evidence="9">
    <location>
        <begin position="3"/>
        <end position="138"/>
    </location>
</feature>
<protein>
    <submittedName>
        <fullName evidence="10">Chloramphenicol-sensitive protein RarD</fullName>
    </submittedName>
</protein>
<organism evidence="10 11">
    <name type="scientific">Thalassococcus halodurans</name>
    <dbReference type="NCBI Taxonomy" id="373675"/>
    <lineage>
        <taxon>Bacteria</taxon>
        <taxon>Pseudomonadati</taxon>
        <taxon>Pseudomonadota</taxon>
        <taxon>Alphaproteobacteria</taxon>
        <taxon>Rhodobacterales</taxon>
        <taxon>Roseobacteraceae</taxon>
        <taxon>Thalassococcus</taxon>
    </lineage>
</organism>
<feature type="transmembrane region" description="Helical" evidence="8">
    <location>
        <begin position="230"/>
        <end position="254"/>
    </location>
</feature>
<evidence type="ECO:0000256" key="3">
    <source>
        <dbReference type="ARBA" id="ARBA00022448"/>
    </source>
</evidence>
<keyword evidence="4" id="KW-1003">Cell membrane</keyword>
<dbReference type="EMBL" id="FNUZ01000002">
    <property type="protein sequence ID" value="SEF99797.1"/>
    <property type="molecule type" value="Genomic_DNA"/>
</dbReference>
<evidence type="ECO:0000259" key="9">
    <source>
        <dbReference type="Pfam" id="PF00892"/>
    </source>
</evidence>
<evidence type="ECO:0000256" key="4">
    <source>
        <dbReference type="ARBA" id="ARBA00022475"/>
    </source>
</evidence>
<keyword evidence="7 8" id="KW-0472">Membrane</keyword>
<keyword evidence="5 8" id="KW-0812">Transmembrane</keyword>
<dbReference type="GO" id="GO:0005886">
    <property type="term" value="C:plasma membrane"/>
    <property type="evidence" value="ECO:0007669"/>
    <property type="project" value="UniProtKB-SubCell"/>
</dbReference>
<evidence type="ECO:0000256" key="6">
    <source>
        <dbReference type="ARBA" id="ARBA00022989"/>
    </source>
</evidence>
<feature type="transmembrane region" description="Helical" evidence="8">
    <location>
        <begin position="98"/>
        <end position="115"/>
    </location>
</feature>
<dbReference type="InterPro" id="IPR000620">
    <property type="entry name" value="EamA_dom"/>
</dbReference>
<dbReference type="AlphaFoldDB" id="A0A1H5WLG6"/>
<feature type="transmembrane region" description="Helical" evidence="8">
    <location>
        <begin position="144"/>
        <end position="160"/>
    </location>
</feature>
<dbReference type="InterPro" id="IPR004626">
    <property type="entry name" value="RarD"/>
</dbReference>
<sequence>MKSGILAVVAACVIWGLSSIYYKQLSHVPSDEVLAHRTIWSLVFFAVVLSVQGRIGTVRAAFLPDNRWKVVIAALMISVNWFLFIWSISVGRATEASLGYYIFPLVAVVLGVIVFKERMARMQIAAVMIAALAVLILSSQLGHLPWISLTLALTFGLYGVTKKRLELGPVVSVTAEVVMLVPFAIVWLLYLVSTSSSHFTQSAGTTILLVLSGPLTATPLILFSYASKRVALGTMGIIQYLNPTLQFLVATLLFREPFGSGQFMAFVLIWIALAVFTLSGLRQENARRKASAAASAPSQI</sequence>
<feature type="transmembrane region" description="Helical" evidence="8">
    <location>
        <begin position="38"/>
        <end position="56"/>
    </location>
</feature>
<feature type="transmembrane region" description="Helical" evidence="8">
    <location>
        <begin position="122"/>
        <end position="138"/>
    </location>
</feature>
<dbReference type="SUPFAM" id="SSF103481">
    <property type="entry name" value="Multidrug resistance efflux transporter EmrE"/>
    <property type="match status" value="2"/>
</dbReference>
<feature type="transmembrane region" description="Helical" evidence="8">
    <location>
        <begin position="202"/>
        <end position="223"/>
    </location>
</feature>
<keyword evidence="6 8" id="KW-1133">Transmembrane helix</keyword>
<keyword evidence="11" id="KW-1185">Reference proteome</keyword>
<evidence type="ECO:0000256" key="8">
    <source>
        <dbReference type="SAM" id="Phobius"/>
    </source>
</evidence>
<reference evidence="10 11" key="1">
    <citation type="submission" date="2016-10" db="EMBL/GenBank/DDBJ databases">
        <authorList>
            <person name="de Groot N.N."/>
        </authorList>
    </citation>
    <scope>NUCLEOTIDE SEQUENCE [LARGE SCALE GENOMIC DNA]</scope>
    <source>
        <strain evidence="10 11">DSM 26915</strain>
    </source>
</reference>
<keyword evidence="3" id="KW-0813">Transport</keyword>
<comment type="subcellular location">
    <subcellularLocation>
        <location evidence="1">Cell membrane</location>
        <topology evidence="1">Multi-pass membrane protein</topology>
    </subcellularLocation>
</comment>
<evidence type="ECO:0000256" key="7">
    <source>
        <dbReference type="ARBA" id="ARBA00023136"/>
    </source>
</evidence>
<feature type="transmembrane region" description="Helical" evidence="8">
    <location>
        <begin position="167"/>
        <end position="190"/>
    </location>
</feature>
<dbReference type="PANTHER" id="PTHR22911">
    <property type="entry name" value="ACYL-MALONYL CONDENSING ENZYME-RELATED"/>
    <property type="match status" value="1"/>
</dbReference>
<dbReference type="Proteomes" id="UP000236752">
    <property type="component" value="Unassembled WGS sequence"/>
</dbReference>
<name>A0A1H5WLG6_9RHOB</name>
<evidence type="ECO:0000256" key="5">
    <source>
        <dbReference type="ARBA" id="ARBA00022692"/>
    </source>
</evidence>
<feature type="transmembrane region" description="Helical" evidence="8">
    <location>
        <begin position="68"/>
        <end position="86"/>
    </location>
</feature>
<dbReference type="OrthoDB" id="369870at2"/>
<dbReference type="InterPro" id="IPR037185">
    <property type="entry name" value="EmrE-like"/>
</dbReference>
<comment type="similarity">
    <text evidence="2">Belongs to the EamA transporter family.</text>
</comment>
<feature type="transmembrane region" description="Helical" evidence="8">
    <location>
        <begin position="260"/>
        <end position="281"/>
    </location>
</feature>
<evidence type="ECO:0000313" key="11">
    <source>
        <dbReference type="Proteomes" id="UP000236752"/>
    </source>
</evidence>
<evidence type="ECO:0000256" key="1">
    <source>
        <dbReference type="ARBA" id="ARBA00004651"/>
    </source>
</evidence>
<dbReference type="Pfam" id="PF00892">
    <property type="entry name" value="EamA"/>
    <property type="match status" value="1"/>
</dbReference>
<accession>A0A1H5WLG6</accession>
<gene>
    <name evidence="10" type="ORF">SAMN04488045_1473</name>
</gene>
<proteinExistence type="inferred from homology"/>
<evidence type="ECO:0000313" key="10">
    <source>
        <dbReference type="EMBL" id="SEF99797.1"/>
    </source>
</evidence>
<evidence type="ECO:0000256" key="2">
    <source>
        <dbReference type="ARBA" id="ARBA00007362"/>
    </source>
</evidence>
<dbReference type="NCBIfam" id="TIGR00688">
    <property type="entry name" value="rarD"/>
    <property type="match status" value="1"/>
</dbReference>